<keyword evidence="1" id="KW-0547">Nucleotide-binding</keyword>
<feature type="domain" description="ABC transporter" evidence="3">
    <location>
        <begin position="8"/>
        <end position="229"/>
    </location>
</feature>
<dbReference type="Proteomes" id="UP001501752">
    <property type="component" value="Unassembled WGS sequence"/>
</dbReference>
<protein>
    <submittedName>
        <fullName evidence="4">ABC transporter ATP-binding protein</fullName>
    </submittedName>
</protein>
<organism evidence="4 5">
    <name type="scientific">Kitasatospora terrestris</name>
    <dbReference type="NCBI Taxonomy" id="258051"/>
    <lineage>
        <taxon>Bacteria</taxon>
        <taxon>Bacillati</taxon>
        <taxon>Actinomycetota</taxon>
        <taxon>Actinomycetes</taxon>
        <taxon>Kitasatosporales</taxon>
        <taxon>Streptomycetaceae</taxon>
        <taxon>Kitasatospora</taxon>
    </lineage>
</organism>
<dbReference type="PROSITE" id="PS50893">
    <property type="entry name" value="ABC_TRANSPORTER_2"/>
    <property type="match status" value="1"/>
</dbReference>
<dbReference type="SMART" id="SM00382">
    <property type="entry name" value="AAA"/>
    <property type="match status" value="1"/>
</dbReference>
<dbReference type="InterPro" id="IPR003593">
    <property type="entry name" value="AAA+_ATPase"/>
</dbReference>
<reference evidence="5" key="1">
    <citation type="journal article" date="2019" name="Int. J. Syst. Evol. Microbiol.">
        <title>The Global Catalogue of Microorganisms (GCM) 10K type strain sequencing project: providing services to taxonomists for standard genome sequencing and annotation.</title>
        <authorList>
            <consortium name="The Broad Institute Genomics Platform"/>
            <consortium name="The Broad Institute Genome Sequencing Center for Infectious Disease"/>
            <person name="Wu L."/>
            <person name="Ma J."/>
        </authorList>
    </citation>
    <scope>NUCLEOTIDE SEQUENCE [LARGE SCALE GENOMIC DNA]</scope>
    <source>
        <strain evidence="5">JCM 13006</strain>
    </source>
</reference>
<dbReference type="InterPro" id="IPR015854">
    <property type="entry name" value="ABC_transpr_LolD-like"/>
</dbReference>
<keyword evidence="2 4" id="KW-0067">ATP-binding</keyword>
<dbReference type="Pfam" id="PF00005">
    <property type="entry name" value="ABC_tran"/>
    <property type="match status" value="1"/>
</dbReference>
<accession>A0ABP9DEW0</accession>
<dbReference type="GO" id="GO:0005524">
    <property type="term" value="F:ATP binding"/>
    <property type="evidence" value="ECO:0007669"/>
    <property type="project" value="UniProtKB-KW"/>
</dbReference>
<sequence>MPRQQPLLSATGLRKSYGRTVVLDGGEIAVAPGEIVAVMGESAFGTSTLLHCLSGIVRPDEGEIRFDGRSVTAMGDSDLRHLRRTSFGFVSGLAHLVPTLTCRENTALPLRLLGRPTEEAEREAMPWLERMGVADLAGLRPEELSDGECRRVAIARTLALSPRVIFADEPTGALDRRGSDLVMELFTAATVDCGIAVVLATLRPRVADFADREIEVRGEPADLSAADAAGRVG</sequence>
<dbReference type="PANTHER" id="PTHR24220:SF685">
    <property type="entry name" value="ABC TRANSPORTER RELATED"/>
    <property type="match status" value="1"/>
</dbReference>
<dbReference type="InterPro" id="IPR003439">
    <property type="entry name" value="ABC_transporter-like_ATP-bd"/>
</dbReference>
<dbReference type="RefSeq" id="WP_345695582.1">
    <property type="nucleotide sequence ID" value="NZ_BAABIS010000001.1"/>
</dbReference>
<proteinExistence type="predicted"/>
<dbReference type="Gene3D" id="3.40.50.300">
    <property type="entry name" value="P-loop containing nucleotide triphosphate hydrolases"/>
    <property type="match status" value="1"/>
</dbReference>
<dbReference type="InterPro" id="IPR027417">
    <property type="entry name" value="P-loop_NTPase"/>
</dbReference>
<gene>
    <name evidence="4" type="ORF">GCM10023235_10570</name>
</gene>
<name>A0ABP9DEW0_9ACTN</name>
<evidence type="ECO:0000256" key="2">
    <source>
        <dbReference type="ARBA" id="ARBA00022840"/>
    </source>
</evidence>
<evidence type="ECO:0000313" key="4">
    <source>
        <dbReference type="EMBL" id="GAA4837451.1"/>
    </source>
</evidence>
<evidence type="ECO:0000259" key="3">
    <source>
        <dbReference type="PROSITE" id="PS50893"/>
    </source>
</evidence>
<dbReference type="EMBL" id="BAABIS010000001">
    <property type="protein sequence ID" value="GAA4837451.1"/>
    <property type="molecule type" value="Genomic_DNA"/>
</dbReference>
<evidence type="ECO:0000313" key="5">
    <source>
        <dbReference type="Proteomes" id="UP001501752"/>
    </source>
</evidence>
<comment type="caution">
    <text evidence="4">The sequence shown here is derived from an EMBL/GenBank/DDBJ whole genome shotgun (WGS) entry which is preliminary data.</text>
</comment>
<keyword evidence="5" id="KW-1185">Reference proteome</keyword>
<dbReference type="PANTHER" id="PTHR24220">
    <property type="entry name" value="IMPORT ATP-BINDING PROTEIN"/>
    <property type="match status" value="1"/>
</dbReference>
<dbReference type="SUPFAM" id="SSF52540">
    <property type="entry name" value="P-loop containing nucleoside triphosphate hydrolases"/>
    <property type="match status" value="1"/>
</dbReference>
<evidence type="ECO:0000256" key="1">
    <source>
        <dbReference type="ARBA" id="ARBA00022741"/>
    </source>
</evidence>